<dbReference type="STRING" id="184922.A8BM23"/>
<dbReference type="Pfam" id="PF12796">
    <property type="entry name" value="Ank_2"/>
    <property type="match status" value="2"/>
</dbReference>
<reference evidence="1 2" key="1">
    <citation type="journal article" date="2007" name="Science">
        <title>Genomic minimalism in the early diverging intestinal parasite Giardia lamblia.</title>
        <authorList>
            <person name="Morrison H.G."/>
            <person name="McArthur A.G."/>
            <person name="Gillin F.D."/>
            <person name="Aley S.B."/>
            <person name="Adam R.D."/>
            <person name="Olsen G.J."/>
            <person name="Best A.A."/>
            <person name="Cande W.Z."/>
            <person name="Chen F."/>
            <person name="Cipriano M.J."/>
            <person name="Davids B.J."/>
            <person name="Dawson S.C."/>
            <person name="Elmendorf H.G."/>
            <person name="Hehl A.B."/>
            <person name="Holder M.E."/>
            <person name="Huse S.M."/>
            <person name="Kim U.U."/>
            <person name="Lasek-Nesselquist E."/>
            <person name="Manning G."/>
            <person name="Nigam A."/>
            <person name="Nixon J.E."/>
            <person name="Palm D."/>
            <person name="Passamaneck N.E."/>
            <person name="Prabhu A."/>
            <person name="Reich C.I."/>
            <person name="Reiner D.S."/>
            <person name="Samuelson J."/>
            <person name="Svard S.G."/>
            <person name="Sogin M.L."/>
        </authorList>
    </citation>
    <scope>NUCLEOTIDE SEQUENCE [LARGE SCALE GENOMIC DNA]</scope>
    <source>
        <strain evidence="1 2">WB C6</strain>
    </source>
</reference>
<gene>
    <name evidence="1" type="ORF">GL50803_0011714</name>
</gene>
<dbReference type="VEuPathDB" id="GiardiaDB:GL50803_11714"/>
<dbReference type="PROSITE" id="PS50088">
    <property type="entry name" value="ANK_REPEAT"/>
    <property type="match status" value="1"/>
</dbReference>
<sequence length="464" mass="51645">MNICSRPRKSGAARGADPSWFSACSDNKTDVVKAQLGKCKRSFDRRDTDFNVKVYKGFSGLHYACMTGALNVVTTLLEYEYDLYTQVEAVLTMATMSSGDTKFKCAAGTSPLMIAIISGNMDVALTILNFASSKGEDVLKRMVGIQNERGQTALMCFCMIDSTNVLTFLYAHQKLLMRYEIGAETIEGLTALQIAATFGRNYVLDSVCKTLLKLDTSSLSDLEFKMDFVKALLKRDRSGRDIFYYVENTVQYEHFSTSLQNKQACKVTLLSVFKDVVLWLITNPVEKAKELINSGTRVDYSVCYLNDALIINATNEDFFINSKMTTDQRVLDLANKLDCYVNCCQLLNQNPDEILLGIARTYLDENGNLVIKPDLSVVPAAIFGQQEAGQDRANIRHVRQESGLSTASEDSHTMSSFDIIRNATSHRLYLNENGMLVLQSPQGNDISLNASCISHHQTIDDLDS</sequence>
<dbReference type="SMART" id="SM00248">
    <property type="entry name" value="ANK"/>
    <property type="match status" value="4"/>
</dbReference>
<dbReference type="InterPro" id="IPR002110">
    <property type="entry name" value="Ankyrin_rpt"/>
</dbReference>
<dbReference type="Gene3D" id="1.25.40.20">
    <property type="entry name" value="Ankyrin repeat-containing domain"/>
    <property type="match status" value="1"/>
</dbReference>
<dbReference type="PANTHER" id="PTHR24198:SF165">
    <property type="entry name" value="ANKYRIN REPEAT-CONTAINING PROTEIN-RELATED"/>
    <property type="match status" value="1"/>
</dbReference>
<keyword evidence="2" id="KW-1185">Reference proteome</keyword>
<comment type="caution">
    <text evidence="1">The sequence shown here is derived from an EMBL/GenBank/DDBJ whole genome shotgun (WGS) entry which is preliminary data.</text>
</comment>
<dbReference type="Proteomes" id="UP000001548">
    <property type="component" value="Unassembled WGS sequence"/>
</dbReference>
<evidence type="ECO:0000313" key="1">
    <source>
        <dbReference type="EMBL" id="KAE8302247.1"/>
    </source>
</evidence>
<dbReference type="PANTHER" id="PTHR24198">
    <property type="entry name" value="ANKYRIN REPEAT AND PROTEIN KINASE DOMAIN-CONTAINING PROTEIN"/>
    <property type="match status" value="1"/>
</dbReference>
<organism evidence="1 2">
    <name type="scientific">Giardia intestinalis (strain ATCC 50803 / WB clone C6)</name>
    <name type="common">Giardia lamblia</name>
    <dbReference type="NCBI Taxonomy" id="184922"/>
    <lineage>
        <taxon>Eukaryota</taxon>
        <taxon>Metamonada</taxon>
        <taxon>Diplomonadida</taxon>
        <taxon>Hexamitidae</taxon>
        <taxon>Giardiinae</taxon>
        <taxon>Giardia</taxon>
    </lineage>
</organism>
<evidence type="ECO:0000313" key="2">
    <source>
        <dbReference type="Proteomes" id="UP000001548"/>
    </source>
</evidence>
<dbReference type="EMBL" id="AACB03000004">
    <property type="protein sequence ID" value="KAE8302247.1"/>
    <property type="molecule type" value="Genomic_DNA"/>
</dbReference>
<dbReference type="HOGENOM" id="CLU_589808_0_0_1"/>
<dbReference type="KEGG" id="gla:GL50803_0011714"/>
<name>A8BM23_GIAIC</name>
<dbReference type="OMA" id="CMIDSTN"/>
<dbReference type="SUPFAM" id="SSF48403">
    <property type="entry name" value="Ankyrin repeat"/>
    <property type="match status" value="1"/>
</dbReference>
<proteinExistence type="predicted"/>
<protein>
    <submittedName>
        <fullName evidence="1">Ankyrin repeat protein 1</fullName>
    </submittedName>
</protein>
<dbReference type="GeneID" id="5699117"/>
<dbReference type="RefSeq" id="XP_001706230.1">
    <property type="nucleotide sequence ID" value="XM_001706178.1"/>
</dbReference>
<accession>A8BM23</accession>
<dbReference type="InterPro" id="IPR036770">
    <property type="entry name" value="Ankyrin_rpt-contain_sf"/>
</dbReference>
<dbReference type="AlphaFoldDB" id="A8BM23"/>